<dbReference type="EMBL" id="JANJOU010000009">
    <property type="protein sequence ID" value="MCR0982984.1"/>
    <property type="molecule type" value="Genomic_DNA"/>
</dbReference>
<protein>
    <submittedName>
        <fullName evidence="2">Uncharacterized protein</fullName>
    </submittedName>
</protein>
<evidence type="ECO:0000256" key="1">
    <source>
        <dbReference type="SAM" id="Phobius"/>
    </source>
</evidence>
<dbReference type="RefSeq" id="WP_257716648.1">
    <property type="nucleotide sequence ID" value="NZ_JANJOU010000009.1"/>
</dbReference>
<comment type="caution">
    <text evidence="2">The sequence shown here is derived from an EMBL/GenBank/DDBJ whole genome shotgun (WGS) entry which is preliminary data.</text>
</comment>
<keyword evidence="1" id="KW-1133">Transmembrane helix</keyword>
<sequence>MPYLAEAILFLAPFALYALWLRFNPGRAVGAHVIALAVVGLVIAIGGAIIYGLSRGESPTTLYVPPRLEADGPARPVPPARAP</sequence>
<reference evidence="2 3" key="1">
    <citation type="submission" date="2022-06" db="EMBL/GenBank/DDBJ databases">
        <title>Roseomonas CN29.</title>
        <authorList>
            <person name="Cheng Y."/>
            <person name="He X."/>
        </authorList>
    </citation>
    <scope>NUCLEOTIDE SEQUENCE [LARGE SCALE GENOMIC DNA]</scope>
    <source>
        <strain evidence="2 3">CN29</strain>
    </source>
</reference>
<proteinExistence type="predicted"/>
<feature type="transmembrane region" description="Helical" evidence="1">
    <location>
        <begin position="29"/>
        <end position="53"/>
    </location>
</feature>
<evidence type="ECO:0000313" key="3">
    <source>
        <dbReference type="Proteomes" id="UP001524642"/>
    </source>
</evidence>
<organism evidence="2 3">
    <name type="scientific">Roseomonas populi</name>
    <dbReference type="NCBI Taxonomy" id="3121582"/>
    <lineage>
        <taxon>Bacteria</taxon>
        <taxon>Pseudomonadati</taxon>
        <taxon>Pseudomonadota</taxon>
        <taxon>Alphaproteobacteria</taxon>
        <taxon>Acetobacterales</taxon>
        <taxon>Roseomonadaceae</taxon>
        <taxon>Roseomonas</taxon>
    </lineage>
</organism>
<keyword evidence="1" id="KW-0472">Membrane</keyword>
<keyword evidence="1" id="KW-0812">Transmembrane</keyword>
<name>A0ABT1X7M3_9PROT</name>
<evidence type="ECO:0000313" key="2">
    <source>
        <dbReference type="EMBL" id="MCR0982984.1"/>
    </source>
</evidence>
<accession>A0ABT1X7M3</accession>
<gene>
    <name evidence="2" type="ORF">NRP21_13090</name>
</gene>
<dbReference type="Proteomes" id="UP001524642">
    <property type="component" value="Unassembled WGS sequence"/>
</dbReference>
<keyword evidence="3" id="KW-1185">Reference proteome</keyword>
<feature type="transmembrane region" description="Helical" evidence="1">
    <location>
        <begin position="7"/>
        <end position="23"/>
    </location>
</feature>